<dbReference type="InterPro" id="IPR050921">
    <property type="entry name" value="T4SS_GSP_E_ATPase"/>
</dbReference>
<reference evidence="3 4" key="1">
    <citation type="submission" date="2023-05" db="EMBL/GenBank/DDBJ databases">
        <title>Chelatococcus sp. nov., a moderately thermophilic bacterium isolated from hot spring microbial mat.</title>
        <authorList>
            <person name="Hu C.-J."/>
            <person name="Li W.-J."/>
        </authorList>
    </citation>
    <scope>NUCLEOTIDE SEQUENCE [LARGE SCALE GENOMIC DNA]</scope>
    <source>
        <strain evidence="3 4">SYSU G07232</strain>
    </source>
</reference>
<organism evidence="3 4">
    <name type="scientific">Chelatococcus albus</name>
    <dbReference type="NCBI Taxonomy" id="3047466"/>
    <lineage>
        <taxon>Bacteria</taxon>
        <taxon>Pseudomonadati</taxon>
        <taxon>Pseudomonadota</taxon>
        <taxon>Alphaproteobacteria</taxon>
        <taxon>Hyphomicrobiales</taxon>
        <taxon>Chelatococcaceae</taxon>
        <taxon>Chelatococcus</taxon>
    </lineage>
</organism>
<evidence type="ECO:0000313" key="4">
    <source>
        <dbReference type="Proteomes" id="UP001321492"/>
    </source>
</evidence>
<dbReference type="Pfam" id="PF00437">
    <property type="entry name" value="T2SSE"/>
    <property type="match status" value="1"/>
</dbReference>
<evidence type="ECO:0000313" key="3">
    <source>
        <dbReference type="EMBL" id="MDJ1159212.1"/>
    </source>
</evidence>
<dbReference type="PANTHER" id="PTHR30486:SF6">
    <property type="entry name" value="TYPE IV PILUS RETRACTATION ATPASE PILT"/>
    <property type="match status" value="1"/>
</dbReference>
<comment type="similarity">
    <text evidence="1">Belongs to the GSP E family.</text>
</comment>
<dbReference type="Gene3D" id="3.40.50.300">
    <property type="entry name" value="P-loop containing nucleotide triphosphate hydrolases"/>
    <property type="match status" value="1"/>
</dbReference>
<dbReference type="EMBL" id="JASJEV010000007">
    <property type="protein sequence ID" value="MDJ1159212.1"/>
    <property type="molecule type" value="Genomic_DNA"/>
</dbReference>
<evidence type="ECO:0000256" key="1">
    <source>
        <dbReference type="ARBA" id="ARBA00006611"/>
    </source>
</evidence>
<sequence>MRISSYSRWGWSQASRPVEPIEEPSPASVADNRFYEELIASKPALIDEKVKLHGKIIDEFNLSMMDKVSIESISAQIRPFVTEYVKSERIVLNQKELEAFIDEIIDEMTGLGPIEPLLKDPTVNDILINTHMSVYVERYGQLEPTSVRFKDEAHLLRIIGKIVAGVGRRVDESSPTVDARLPDGSRVNVAVRPVAVDGPLVSIRKFSKRPFSMDRLVDIGALRPPMAEVLRAAVQGRISIIVSGGTGSGKTTMLNALSSYISPKERLITIEDAAELQLQQPHVGRLETRPPNAEGKGEIRQRELVKNALRMRPDRIIIGEVRGDEAFDMLQAMNTGHEGSMTTIHANNPRDAMRRLEQMVGMAGMPMSITSIRAQIASAINLVVQLQRLADGKRRMISVSEITGMEGDVIQMQEIYRFVREGLDQNGGIVGSYRATGIRPNFLKELKSIGIDIPGNYFDPTQPL</sequence>
<accession>A0ABT7AIK6</accession>
<protein>
    <submittedName>
        <fullName evidence="3">CpaF family protein</fullName>
    </submittedName>
</protein>
<dbReference type="Gene3D" id="3.30.450.380">
    <property type="match status" value="1"/>
</dbReference>
<gene>
    <name evidence="3" type="ORF">QNA08_13300</name>
</gene>
<dbReference type="RefSeq" id="WP_283741190.1">
    <property type="nucleotide sequence ID" value="NZ_JASJEV010000007.1"/>
</dbReference>
<dbReference type="Proteomes" id="UP001321492">
    <property type="component" value="Unassembled WGS sequence"/>
</dbReference>
<dbReference type="InterPro" id="IPR001482">
    <property type="entry name" value="T2SS/T4SS_dom"/>
</dbReference>
<feature type="domain" description="Bacterial type II secretion system protein E" evidence="2">
    <location>
        <begin position="109"/>
        <end position="390"/>
    </location>
</feature>
<dbReference type="InterPro" id="IPR027417">
    <property type="entry name" value="P-loop_NTPase"/>
</dbReference>
<comment type="caution">
    <text evidence="3">The sequence shown here is derived from an EMBL/GenBank/DDBJ whole genome shotgun (WGS) entry which is preliminary data.</text>
</comment>
<name>A0ABT7AIK6_9HYPH</name>
<evidence type="ECO:0000259" key="2">
    <source>
        <dbReference type="Pfam" id="PF00437"/>
    </source>
</evidence>
<dbReference type="PANTHER" id="PTHR30486">
    <property type="entry name" value="TWITCHING MOTILITY PROTEIN PILT"/>
    <property type="match status" value="1"/>
</dbReference>
<proteinExistence type="inferred from homology"/>
<dbReference type="SUPFAM" id="SSF52540">
    <property type="entry name" value="P-loop containing nucleoside triphosphate hydrolases"/>
    <property type="match status" value="1"/>
</dbReference>
<dbReference type="CDD" id="cd01130">
    <property type="entry name" value="VirB11-like_ATPase"/>
    <property type="match status" value="1"/>
</dbReference>
<keyword evidence="4" id="KW-1185">Reference proteome</keyword>